<comment type="caution">
    <text evidence="1">The sequence shown here is derived from an EMBL/GenBank/DDBJ whole genome shotgun (WGS) entry which is preliminary data.</text>
</comment>
<accession>A0ABQ6FJM9</accession>
<evidence type="ECO:0008006" key="3">
    <source>
        <dbReference type="Google" id="ProtNLM"/>
    </source>
</evidence>
<dbReference type="EMBL" id="BSRI01000001">
    <property type="protein sequence ID" value="GLV54386.1"/>
    <property type="molecule type" value="Genomic_DNA"/>
</dbReference>
<dbReference type="Proteomes" id="UP001344906">
    <property type="component" value="Unassembled WGS sequence"/>
</dbReference>
<sequence>MKSEVATLLRQIELECEALRRMMADFQVTGAHDIINHKFEAMTPLQEQLATHIGEEEAARITVETYIHIIG</sequence>
<reference evidence="1 2" key="1">
    <citation type="submission" date="2023-02" db="EMBL/GenBank/DDBJ databases">
        <title>Dictyobacter halimunensis sp. nov., a new member of the class Ktedonobacteria from forest soil in a geothermal area.</title>
        <authorList>
            <person name="Rachmania M.K."/>
            <person name="Ningsih F."/>
            <person name="Sakai Y."/>
            <person name="Yabe S."/>
            <person name="Yokota A."/>
            <person name="Sjamsuridzal W."/>
        </authorList>
    </citation>
    <scope>NUCLEOTIDE SEQUENCE [LARGE SCALE GENOMIC DNA]</scope>
    <source>
        <strain evidence="1 2">S3.2.2.5</strain>
    </source>
</reference>
<evidence type="ECO:0000313" key="1">
    <source>
        <dbReference type="EMBL" id="GLV54386.1"/>
    </source>
</evidence>
<dbReference type="RefSeq" id="WP_338248066.1">
    <property type="nucleotide sequence ID" value="NZ_BSRI01000001.1"/>
</dbReference>
<protein>
    <recommendedName>
        <fullName evidence="3">DUF2383 domain-containing protein</fullName>
    </recommendedName>
</protein>
<keyword evidence="2" id="KW-1185">Reference proteome</keyword>
<name>A0ABQ6FJM9_9CHLR</name>
<proteinExistence type="predicted"/>
<evidence type="ECO:0000313" key="2">
    <source>
        <dbReference type="Proteomes" id="UP001344906"/>
    </source>
</evidence>
<organism evidence="1 2">
    <name type="scientific">Dictyobacter halimunensis</name>
    <dbReference type="NCBI Taxonomy" id="3026934"/>
    <lineage>
        <taxon>Bacteria</taxon>
        <taxon>Bacillati</taxon>
        <taxon>Chloroflexota</taxon>
        <taxon>Ktedonobacteria</taxon>
        <taxon>Ktedonobacterales</taxon>
        <taxon>Dictyobacteraceae</taxon>
        <taxon>Dictyobacter</taxon>
    </lineage>
</organism>
<gene>
    <name evidence="1" type="ORF">KDH_12330</name>
</gene>